<comment type="caution">
    <text evidence="3">The sequence shown here is derived from an EMBL/GenBank/DDBJ whole genome shotgun (WGS) entry which is preliminary data.</text>
</comment>
<name>A0ABD3RE31_9STRA</name>
<sequence>MIAWSSSILGDGYRANKFEGGGAVVSPLQVYLIGASCVVVFMACIFLVADDYSSSFDDATPHRRRGCGGRREGIKSPRKRKNRSIGHPLTIGLDDKQMVSDASNVKLELTSSIGARENSYQLTKEKMSAPNNAASPSDYASVFSIHSRVGNDDPYILNNVASIQNAGQLATETRMKNSCKNRDFEETDELGSRSGRNSEIDWVPSSAASYPPKRCKTSMLPQESLMTYPTSQCTMLVADKSNLVTQMARLTVLVSNGVYDYYQASNQRATLSLLRDLGIPHDVLDGMDASQRERRDAFFKISGIRGNYPQIFLTSTDGDEVRFLGGYDWLNNIVFNDLEAILVVKRDTPGNDEPS</sequence>
<organism evidence="3 4">
    <name type="scientific">Cyclostephanos tholiformis</name>
    <dbReference type="NCBI Taxonomy" id="382380"/>
    <lineage>
        <taxon>Eukaryota</taxon>
        <taxon>Sar</taxon>
        <taxon>Stramenopiles</taxon>
        <taxon>Ochrophyta</taxon>
        <taxon>Bacillariophyta</taxon>
        <taxon>Coscinodiscophyceae</taxon>
        <taxon>Thalassiosirophycidae</taxon>
        <taxon>Stephanodiscales</taxon>
        <taxon>Stephanodiscaceae</taxon>
        <taxon>Cyclostephanos</taxon>
    </lineage>
</organism>
<evidence type="ECO:0000256" key="2">
    <source>
        <dbReference type="SAM" id="Phobius"/>
    </source>
</evidence>
<proteinExistence type="predicted"/>
<keyword evidence="2" id="KW-0812">Transmembrane</keyword>
<gene>
    <name evidence="3" type="ORF">ACHAXA_011209</name>
</gene>
<protein>
    <submittedName>
        <fullName evidence="3">Uncharacterized protein</fullName>
    </submittedName>
</protein>
<keyword evidence="2" id="KW-1133">Transmembrane helix</keyword>
<reference evidence="3 4" key="1">
    <citation type="submission" date="2024-10" db="EMBL/GenBank/DDBJ databases">
        <title>Updated reference genomes for cyclostephanoid diatoms.</title>
        <authorList>
            <person name="Roberts W.R."/>
            <person name="Alverson A.J."/>
        </authorList>
    </citation>
    <scope>NUCLEOTIDE SEQUENCE [LARGE SCALE GENOMIC DNA]</scope>
    <source>
        <strain evidence="3 4">AJA228-03</strain>
    </source>
</reference>
<dbReference type="EMBL" id="JALLPB020000378">
    <property type="protein sequence ID" value="KAL3809766.1"/>
    <property type="molecule type" value="Genomic_DNA"/>
</dbReference>
<evidence type="ECO:0000256" key="1">
    <source>
        <dbReference type="SAM" id="MobiDB-lite"/>
    </source>
</evidence>
<evidence type="ECO:0000313" key="3">
    <source>
        <dbReference type="EMBL" id="KAL3809766.1"/>
    </source>
</evidence>
<accession>A0ABD3RE31</accession>
<keyword evidence="4" id="KW-1185">Reference proteome</keyword>
<feature type="transmembrane region" description="Helical" evidence="2">
    <location>
        <begin position="28"/>
        <end position="49"/>
    </location>
</feature>
<keyword evidence="2" id="KW-0472">Membrane</keyword>
<dbReference type="Proteomes" id="UP001530377">
    <property type="component" value="Unassembled WGS sequence"/>
</dbReference>
<evidence type="ECO:0000313" key="4">
    <source>
        <dbReference type="Proteomes" id="UP001530377"/>
    </source>
</evidence>
<feature type="region of interest" description="Disordered" evidence="1">
    <location>
        <begin position="59"/>
        <end position="87"/>
    </location>
</feature>
<dbReference type="AlphaFoldDB" id="A0ABD3RE31"/>